<dbReference type="Pfam" id="PF11938">
    <property type="entry name" value="DUF3456"/>
    <property type="match status" value="1"/>
</dbReference>
<evidence type="ECO:0000313" key="1">
    <source>
        <dbReference type="EMBL" id="CAD7231113.1"/>
    </source>
</evidence>
<dbReference type="OrthoDB" id="192915at2759"/>
<accession>A0A7R8WL72</accession>
<dbReference type="AlphaFoldDB" id="A0A7R8WL72"/>
<organism evidence="1">
    <name type="scientific">Cyprideis torosa</name>
    <dbReference type="NCBI Taxonomy" id="163714"/>
    <lineage>
        <taxon>Eukaryota</taxon>
        <taxon>Metazoa</taxon>
        <taxon>Ecdysozoa</taxon>
        <taxon>Arthropoda</taxon>
        <taxon>Crustacea</taxon>
        <taxon>Oligostraca</taxon>
        <taxon>Ostracoda</taxon>
        <taxon>Podocopa</taxon>
        <taxon>Podocopida</taxon>
        <taxon>Cytherocopina</taxon>
        <taxon>Cytheroidea</taxon>
        <taxon>Cytherideidae</taxon>
        <taxon>Cyprideis</taxon>
    </lineage>
</organism>
<reference evidence="1" key="1">
    <citation type="submission" date="2020-11" db="EMBL/GenBank/DDBJ databases">
        <authorList>
            <person name="Tran Van P."/>
        </authorList>
    </citation>
    <scope>NUCLEOTIDE SEQUENCE</scope>
</reference>
<dbReference type="EMBL" id="OB663199">
    <property type="protein sequence ID" value="CAD7231113.1"/>
    <property type="molecule type" value="Genomic_DNA"/>
</dbReference>
<protein>
    <submittedName>
        <fullName evidence="1">Uncharacterized protein</fullName>
    </submittedName>
</protein>
<gene>
    <name evidence="1" type="ORF">CTOB1V02_LOCUS8967</name>
</gene>
<sequence length="122" mass="14183">MIRSEVFLTETVQSTCEEIKDYIQMKKKGPLEEYGLLKPDLMFDAVHGYSSEGRYRPEEWEFVSIVPMDRDDLEFKCTTILENVEDPLVESLMKDGPKSEKTEDAVCKEATSYCQLENRDEL</sequence>
<dbReference type="InterPro" id="IPR021852">
    <property type="entry name" value="DUF3456"/>
</dbReference>
<proteinExistence type="predicted"/>
<name>A0A7R8WL72_9CRUS</name>